<dbReference type="PANTHER" id="PTHR43010">
    <property type="entry name" value="UNIVERSAL STRESS PROTEIN SLR1230"/>
    <property type="match status" value="1"/>
</dbReference>
<dbReference type="PRINTS" id="PR01438">
    <property type="entry name" value="UNVRSLSTRESS"/>
</dbReference>
<dbReference type="Pfam" id="PF00582">
    <property type="entry name" value="Usp"/>
    <property type="match status" value="1"/>
</dbReference>
<dbReference type="InterPro" id="IPR014729">
    <property type="entry name" value="Rossmann-like_a/b/a_fold"/>
</dbReference>
<accession>A0A077LYL3</accession>
<sequence>MTRSDSSREPVVVVGVDGSPSSDAALRWAAHQARLTGASIRAVTTWAYPRIYGFEPGFPDDYRPDQEAERALKEALARASDDLDGVTVHEEVVEGQPALVLTEAAEDADLVVIGSRGHHTLSRMILGSVSQYVATHATCPAVILRPPCVETT</sequence>
<dbReference type="InterPro" id="IPR006015">
    <property type="entry name" value="Universal_stress_UspA"/>
</dbReference>
<comment type="caution">
    <text evidence="3">The sequence shown here is derived from an EMBL/GenBank/DDBJ whole genome shotgun (WGS) entry which is preliminary data.</text>
</comment>
<name>A0A077LYL3_9MICO</name>
<evidence type="ECO:0000256" key="1">
    <source>
        <dbReference type="ARBA" id="ARBA00008791"/>
    </source>
</evidence>
<evidence type="ECO:0000313" key="4">
    <source>
        <dbReference type="Proteomes" id="UP000035721"/>
    </source>
</evidence>
<proteinExistence type="inferred from homology"/>
<organism evidence="3 4">
    <name type="scientific">Nostocoides japonicum T1-X7</name>
    <dbReference type="NCBI Taxonomy" id="1194083"/>
    <lineage>
        <taxon>Bacteria</taxon>
        <taxon>Bacillati</taxon>
        <taxon>Actinomycetota</taxon>
        <taxon>Actinomycetes</taxon>
        <taxon>Micrococcales</taxon>
        <taxon>Intrasporangiaceae</taxon>
        <taxon>Nostocoides</taxon>
    </lineage>
</organism>
<reference evidence="3 4" key="1">
    <citation type="journal article" date="2013" name="ISME J.">
        <title>A metabolic model for members of the genus Tetrasphaera involved in enhanced biological phosphorus removal.</title>
        <authorList>
            <person name="Kristiansen R."/>
            <person name="Nguyen H.T.T."/>
            <person name="Saunders A.M."/>
            <person name="Nielsen J.L."/>
            <person name="Wimmer R."/>
            <person name="Le V.Q."/>
            <person name="McIlroy S.J."/>
            <person name="Petrovski S."/>
            <person name="Seviour R.J."/>
            <person name="Calteau A."/>
            <person name="Nielsen K.L."/>
            <person name="Nielsen P.H."/>
        </authorList>
    </citation>
    <scope>NUCLEOTIDE SEQUENCE [LARGE SCALE GENOMIC DNA]</scope>
    <source>
        <strain evidence="3 4">T1-X7</strain>
    </source>
</reference>
<gene>
    <name evidence="3" type="primary">uspA</name>
    <name evidence="3" type="ORF">BN12_3290002</name>
</gene>
<dbReference type="InterPro" id="IPR051688">
    <property type="entry name" value="USP_A"/>
</dbReference>
<dbReference type="EMBL" id="CAJB01000256">
    <property type="protein sequence ID" value="CCH78711.1"/>
    <property type="molecule type" value="Genomic_DNA"/>
</dbReference>
<protein>
    <submittedName>
        <fullName evidence="3">Putative universal stress protein</fullName>
    </submittedName>
</protein>
<dbReference type="Proteomes" id="UP000035721">
    <property type="component" value="Unassembled WGS sequence"/>
</dbReference>
<feature type="domain" description="UspA" evidence="2">
    <location>
        <begin position="12"/>
        <end position="145"/>
    </location>
</feature>
<dbReference type="Gene3D" id="3.40.50.620">
    <property type="entry name" value="HUPs"/>
    <property type="match status" value="1"/>
</dbReference>
<dbReference type="SUPFAM" id="SSF52402">
    <property type="entry name" value="Adenine nucleotide alpha hydrolases-like"/>
    <property type="match status" value="1"/>
</dbReference>
<evidence type="ECO:0000259" key="2">
    <source>
        <dbReference type="Pfam" id="PF00582"/>
    </source>
</evidence>
<dbReference type="PANTHER" id="PTHR43010:SF1">
    <property type="entry name" value="USPA DOMAIN-CONTAINING PROTEIN"/>
    <property type="match status" value="1"/>
</dbReference>
<keyword evidence="4" id="KW-1185">Reference proteome</keyword>
<dbReference type="AlphaFoldDB" id="A0A077LYL3"/>
<comment type="similarity">
    <text evidence="1">Belongs to the universal stress protein A family.</text>
</comment>
<dbReference type="RefSeq" id="WP_048555566.1">
    <property type="nucleotide sequence ID" value="NZ_HF570958.1"/>
</dbReference>
<evidence type="ECO:0000313" key="3">
    <source>
        <dbReference type="EMBL" id="CCH78711.1"/>
    </source>
</evidence>
<dbReference type="STRING" id="1194083.BN12_3290002"/>
<dbReference type="OrthoDB" id="6174426at2"/>
<dbReference type="InterPro" id="IPR006016">
    <property type="entry name" value="UspA"/>
</dbReference>